<keyword evidence="3" id="KW-1185">Reference proteome</keyword>
<proteinExistence type="predicted"/>
<gene>
    <name evidence="2" type="ORF">PR048_007615</name>
</gene>
<dbReference type="Proteomes" id="UP001159363">
    <property type="component" value="Chromosome 3"/>
</dbReference>
<evidence type="ECO:0000313" key="3">
    <source>
        <dbReference type="Proteomes" id="UP001159363"/>
    </source>
</evidence>
<feature type="compositionally biased region" description="Basic and acidic residues" evidence="1">
    <location>
        <begin position="14"/>
        <end position="23"/>
    </location>
</feature>
<reference evidence="2 3" key="1">
    <citation type="submission" date="2023-02" db="EMBL/GenBank/DDBJ databases">
        <title>LHISI_Scaffold_Assembly.</title>
        <authorList>
            <person name="Stuart O.P."/>
            <person name="Cleave R."/>
            <person name="Magrath M.J.L."/>
            <person name="Mikheyev A.S."/>
        </authorList>
    </citation>
    <scope>NUCLEOTIDE SEQUENCE [LARGE SCALE GENOMIC DNA]</scope>
    <source>
        <strain evidence="2">Daus_M_001</strain>
        <tissue evidence="2">Leg muscle</tissue>
    </source>
</reference>
<feature type="region of interest" description="Disordered" evidence="1">
    <location>
        <begin position="717"/>
        <end position="742"/>
    </location>
</feature>
<evidence type="ECO:0000256" key="1">
    <source>
        <dbReference type="SAM" id="MobiDB-lite"/>
    </source>
</evidence>
<dbReference type="EMBL" id="JARBHB010000003">
    <property type="protein sequence ID" value="KAJ8888128.1"/>
    <property type="molecule type" value="Genomic_DNA"/>
</dbReference>
<sequence length="983" mass="106409">MSVERGGNSAAPEYGRETGEPRENTPSSGIIWHAFPTCESPGVDLLGIKFGVRLGLGQALYALGRDARIAAIAGLSGATAAIVKAVHDKVSTGGTGGGPAQLRIPPPPGGLVPPTPYRLQSNSSASIEKKDSPPDQHFSSSNSLRKSPAEKVELMPIFLRAERADFAAISRINLDRILGRITVDVPEVAVGQWVLSWSCLSNHYCVVSLLQLHLKRHRRGPDLQASCGAVVARLVWSQGPRGVAMRVFEFKMSQDSISRSSPSCGGLVVRLLASYLDESDSIPDFSHVDDRKGKWPVFPPFIGEDSRPAATRPEVIPSFVCTSGNLARALPPLAASLWGLRLSAPRPVVITHNNRIHPKVTGVEMGTHDLPAGPCIIRVSKDSACSRGPISSHLNIPRTRTPPLPARTRVPRLIRPMHGGSNGGVFVPPSIVEPCYEHVYSSEAATSVPHSEEIALDGIAACCSHAVVWRVICFTVSCLSAITNRDSRWRSLSSIDCSPRQLPLATVVLSDTMNSRDALDTATCGNVSALTTSEFEYRRKSDPDDLPALSSGFFPIMCSTVTRTPFSAISPYTFLCLWRLKCFLCCGWEVGGEGLLVGCKGSSMPPLPKKKIVVGSKNILTIFILKPSMFFKLISTDDSPRYVIVRQITGGRGDVAARLLASHLDEPSSIPGGRFLHVGSVPDDATGQRVFSGISRLRRLFIPVLLHTHRISRPRCEEPPYYSASSATIPTSENPEATRRKSNPVHLRGRLILISPVYPSTIRFIYGEMFTFMNPCRKIGVTVPAHQGHRSYWKGAAVGVVGRALASPQSEPESVPGGVNQGPSHVGVMLDDVAGKAGIVEDLQFSSPLHSLCAPISHRFTFIRFQVLGVKSFPNLATTLLRRAFQVVKIFGRFAVDSAIIFLYENVKEISDRERLERADRVYFQRFDSKGVNNPRTDCGAGGDARAVETTTREWASSAARRRAAVIGSCARAGESVVSHGGM</sequence>
<organism evidence="2 3">
    <name type="scientific">Dryococelus australis</name>
    <dbReference type="NCBI Taxonomy" id="614101"/>
    <lineage>
        <taxon>Eukaryota</taxon>
        <taxon>Metazoa</taxon>
        <taxon>Ecdysozoa</taxon>
        <taxon>Arthropoda</taxon>
        <taxon>Hexapoda</taxon>
        <taxon>Insecta</taxon>
        <taxon>Pterygota</taxon>
        <taxon>Neoptera</taxon>
        <taxon>Polyneoptera</taxon>
        <taxon>Phasmatodea</taxon>
        <taxon>Verophasmatodea</taxon>
        <taxon>Anareolatae</taxon>
        <taxon>Phasmatidae</taxon>
        <taxon>Eurycanthinae</taxon>
        <taxon>Dryococelus</taxon>
    </lineage>
</organism>
<protein>
    <submittedName>
        <fullName evidence="2">Uncharacterized protein</fullName>
    </submittedName>
</protein>
<feature type="compositionally biased region" description="Polar residues" evidence="1">
    <location>
        <begin position="723"/>
        <end position="735"/>
    </location>
</feature>
<feature type="region of interest" description="Disordered" evidence="1">
    <location>
        <begin position="92"/>
        <end position="145"/>
    </location>
</feature>
<name>A0ABQ9HWE1_9NEOP</name>
<feature type="compositionally biased region" description="Pro residues" evidence="1">
    <location>
        <begin position="104"/>
        <end position="116"/>
    </location>
</feature>
<evidence type="ECO:0000313" key="2">
    <source>
        <dbReference type="EMBL" id="KAJ8888128.1"/>
    </source>
</evidence>
<feature type="region of interest" description="Disordered" evidence="1">
    <location>
        <begin position="1"/>
        <end position="28"/>
    </location>
</feature>
<accession>A0ABQ9HWE1</accession>
<comment type="caution">
    <text evidence="2">The sequence shown here is derived from an EMBL/GenBank/DDBJ whole genome shotgun (WGS) entry which is preliminary data.</text>
</comment>